<proteinExistence type="inferred from homology"/>
<dbReference type="GO" id="GO:0016671">
    <property type="term" value="F:oxidoreductase activity, acting on a sulfur group of donors, disulfide as acceptor"/>
    <property type="evidence" value="ECO:0007669"/>
    <property type="project" value="InterPro"/>
</dbReference>
<dbReference type="Proteomes" id="UP000325440">
    <property type="component" value="Unassembled WGS sequence"/>
</dbReference>
<dbReference type="Pfam" id="PF03227">
    <property type="entry name" value="GILT"/>
    <property type="match status" value="1"/>
</dbReference>
<reference evidence="3 4" key="1">
    <citation type="submission" date="2019-08" db="EMBL/GenBank/DDBJ databases">
        <authorList>
            <person name="Alioto T."/>
            <person name="Alioto T."/>
            <person name="Gomez Garrido J."/>
        </authorList>
    </citation>
    <scope>NUCLEOTIDE SEQUENCE [LARGE SCALE GENOMIC DNA]</scope>
</reference>
<protein>
    <submittedName>
        <fullName evidence="3">Gamma interferon inducible lysosomal thiol reductase GILT</fullName>
    </submittedName>
</protein>
<gene>
    <name evidence="3" type="ORF">CINCED_3A006072</name>
</gene>
<dbReference type="InterPro" id="IPR004911">
    <property type="entry name" value="Interferon-induced_GILT"/>
</dbReference>
<evidence type="ECO:0000313" key="3">
    <source>
        <dbReference type="EMBL" id="VVC43698.1"/>
    </source>
</evidence>
<organism evidence="3 4">
    <name type="scientific">Cinara cedri</name>
    <dbReference type="NCBI Taxonomy" id="506608"/>
    <lineage>
        <taxon>Eukaryota</taxon>
        <taxon>Metazoa</taxon>
        <taxon>Ecdysozoa</taxon>
        <taxon>Arthropoda</taxon>
        <taxon>Hexapoda</taxon>
        <taxon>Insecta</taxon>
        <taxon>Pterygota</taxon>
        <taxon>Neoptera</taxon>
        <taxon>Paraneoptera</taxon>
        <taxon>Hemiptera</taxon>
        <taxon>Sternorrhyncha</taxon>
        <taxon>Aphidomorpha</taxon>
        <taxon>Aphidoidea</taxon>
        <taxon>Aphididae</taxon>
        <taxon>Lachninae</taxon>
        <taxon>Cinara</taxon>
    </lineage>
</organism>
<dbReference type="OrthoDB" id="958254at2759"/>
<name>A0A5E4NQF4_9HEMI</name>
<keyword evidence="4" id="KW-1185">Reference proteome</keyword>
<evidence type="ECO:0000256" key="1">
    <source>
        <dbReference type="ARBA" id="ARBA00005679"/>
    </source>
</evidence>
<accession>A0A5E4NQF4</accession>
<sequence length="249" mass="28646">MYLNSLRIRKLFASFKFRICLIVFAVFIFWLLVRAIHNNVNQKNVHFSRLQNPESSLMKNKETDGTYYLPVGIYYEALCPDSRNFILQHLVPSINKAPNSFDVDFVPYGKAKTHENSDGSIIFDCQHGEVECQANKIHSCAKKHIKDKSILVKYIACMIDYNYDPEKIGIYCAKRYSINWNKISTCSKGKEGEQLLKQNGEATDKLWPQVSFIPTITINHEQPRQASVLKDFWAVACSYFPSESKPIAC</sequence>
<comment type="similarity">
    <text evidence="1">Belongs to the GILT family.</text>
</comment>
<keyword evidence="2" id="KW-0325">Glycoprotein</keyword>
<dbReference type="PANTHER" id="PTHR13234">
    <property type="entry name" value="GAMMA-INTERFERON INDUCIBLE LYSOSOMAL THIOL REDUCTASE GILT"/>
    <property type="match status" value="1"/>
</dbReference>
<dbReference type="AlphaFoldDB" id="A0A5E4NQF4"/>
<evidence type="ECO:0000256" key="2">
    <source>
        <dbReference type="ARBA" id="ARBA00023180"/>
    </source>
</evidence>
<evidence type="ECO:0000313" key="4">
    <source>
        <dbReference type="Proteomes" id="UP000325440"/>
    </source>
</evidence>
<dbReference type="PANTHER" id="PTHR13234:SF71">
    <property type="entry name" value="GAMMA-INTERFERON-INDUCIBLE LYSOSOMAL THIOL REDUCTASE-LIKE PROTEIN"/>
    <property type="match status" value="1"/>
</dbReference>
<dbReference type="EMBL" id="CABPRJ010002371">
    <property type="protein sequence ID" value="VVC43698.1"/>
    <property type="molecule type" value="Genomic_DNA"/>
</dbReference>